<feature type="transmembrane region" description="Helical" evidence="6">
    <location>
        <begin position="189"/>
        <end position="211"/>
    </location>
</feature>
<keyword evidence="2" id="KW-1003">Cell membrane</keyword>
<dbReference type="PANTHER" id="PTHR30250:SF11">
    <property type="entry name" value="O-ANTIGEN TRANSPORTER-RELATED"/>
    <property type="match status" value="1"/>
</dbReference>
<feature type="transmembrane region" description="Helical" evidence="6">
    <location>
        <begin position="271"/>
        <end position="293"/>
    </location>
</feature>
<evidence type="ECO:0000256" key="2">
    <source>
        <dbReference type="ARBA" id="ARBA00022475"/>
    </source>
</evidence>
<keyword evidence="3 6" id="KW-0812">Transmembrane</keyword>
<feature type="transmembrane region" description="Helical" evidence="6">
    <location>
        <begin position="314"/>
        <end position="335"/>
    </location>
</feature>
<evidence type="ECO:0000256" key="4">
    <source>
        <dbReference type="ARBA" id="ARBA00022989"/>
    </source>
</evidence>
<evidence type="ECO:0000256" key="5">
    <source>
        <dbReference type="ARBA" id="ARBA00023136"/>
    </source>
</evidence>
<comment type="caution">
    <text evidence="7">The sequence shown here is derived from an EMBL/GenBank/DDBJ whole genome shotgun (WGS) entry which is preliminary data.</text>
</comment>
<feature type="transmembrane region" description="Helical" evidence="6">
    <location>
        <begin position="20"/>
        <end position="44"/>
    </location>
</feature>
<keyword evidence="5 6" id="KW-0472">Membrane</keyword>
<evidence type="ECO:0000313" key="7">
    <source>
        <dbReference type="EMBL" id="RJP62058.1"/>
    </source>
</evidence>
<accession>A0A3A4RAK5</accession>
<dbReference type="PANTHER" id="PTHR30250">
    <property type="entry name" value="PST FAMILY PREDICTED COLANIC ACID TRANSPORTER"/>
    <property type="match status" value="1"/>
</dbReference>
<protein>
    <submittedName>
        <fullName evidence="7">Flippase</fullName>
    </submittedName>
</protein>
<feature type="transmembrane region" description="Helical" evidence="6">
    <location>
        <begin position="232"/>
        <end position="259"/>
    </location>
</feature>
<dbReference type="Proteomes" id="UP000266426">
    <property type="component" value="Unassembled WGS sequence"/>
</dbReference>
<comment type="subcellular location">
    <subcellularLocation>
        <location evidence="1">Cell membrane</location>
        <topology evidence="1">Multi-pass membrane protein</topology>
    </subcellularLocation>
</comment>
<feature type="transmembrane region" description="Helical" evidence="6">
    <location>
        <begin position="50"/>
        <end position="68"/>
    </location>
</feature>
<feature type="transmembrane region" description="Helical" evidence="6">
    <location>
        <begin position="165"/>
        <end position="183"/>
    </location>
</feature>
<organism evidence="7 8">
    <name type="scientific">Candidatus Auribacter fodinae</name>
    <dbReference type="NCBI Taxonomy" id="2093366"/>
    <lineage>
        <taxon>Bacteria</taxon>
        <taxon>Pseudomonadati</taxon>
        <taxon>Candidatus Auribacterota</taxon>
        <taxon>Candidatus Auribacteria</taxon>
        <taxon>Candidatus Auribacterales</taxon>
        <taxon>Candidatus Auribacteraceae</taxon>
        <taxon>Candidatus Auribacter</taxon>
    </lineage>
</organism>
<dbReference type="InterPro" id="IPR050833">
    <property type="entry name" value="Poly_Biosynth_Transport"/>
</dbReference>
<keyword evidence="4 6" id="KW-1133">Transmembrane helix</keyword>
<proteinExistence type="predicted"/>
<dbReference type="InterPro" id="IPR002797">
    <property type="entry name" value="Polysacc_synth"/>
</dbReference>
<dbReference type="GO" id="GO:0005886">
    <property type="term" value="C:plasma membrane"/>
    <property type="evidence" value="ECO:0007669"/>
    <property type="project" value="UniProtKB-SubCell"/>
</dbReference>
<dbReference type="Pfam" id="PF01943">
    <property type="entry name" value="Polysacc_synt"/>
    <property type="match status" value="1"/>
</dbReference>
<evidence type="ECO:0000256" key="3">
    <source>
        <dbReference type="ARBA" id="ARBA00022692"/>
    </source>
</evidence>
<dbReference type="EMBL" id="QZJZ01000005">
    <property type="protein sequence ID" value="RJP62058.1"/>
    <property type="molecule type" value="Genomic_DNA"/>
</dbReference>
<feature type="transmembrane region" description="Helical" evidence="6">
    <location>
        <begin position="133"/>
        <end position="153"/>
    </location>
</feature>
<dbReference type="AlphaFoldDB" id="A0A3A4RAK5"/>
<evidence type="ECO:0000256" key="6">
    <source>
        <dbReference type="SAM" id="Phobius"/>
    </source>
</evidence>
<feature type="transmembrane region" description="Helical" evidence="6">
    <location>
        <begin position="347"/>
        <end position="366"/>
    </location>
</feature>
<evidence type="ECO:0000313" key="8">
    <source>
        <dbReference type="Proteomes" id="UP000266426"/>
    </source>
</evidence>
<reference evidence="7 8" key="1">
    <citation type="journal article" date="2017" name="ISME J.">
        <title>Energy and carbon metabolisms in a deep terrestrial subsurface fluid microbial community.</title>
        <authorList>
            <person name="Momper L."/>
            <person name="Jungbluth S.P."/>
            <person name="Lee M.D."/>
            <person name="Amend J.P."/>
        </authorList>
    </citation>
    <scope>NUCLEOTIDE SEQUENCE [LARGE SCALE GENOMIC DNA]</scope>
    <source>
        <strain evidence="7">SURF_26</strain>
    </source>
</reference>
<dbReference type="CDD" id="cd13128">
    <property type="entry name" value="MATE_Wzx_like"/>
    <property type="match status" value="1"/>
</dbReference>
<name>A0A3A4RAK5_9BACT</name>
<feature type="transmembrane region" description="Helical" evidence="6">
    <location>
        <begin position="378"/>
        <end position="401"/>
    </location>
</feature>
<sequence>MGLTTGEKHLLKKRLINDSLFMYISNVISLGSKFILTVLLARYIGPEEFGVLQLAITAVSFISLFLDLKTDDAVIKFVSEYITSGDRPRVKAIAVISYVSNAVLGVVCMVVIYFLAPVAAERVLHRGDSTDLILIYTFGTVVSYIGRTSAAIIQGTKRFKLITALSIPSSVLKCAMPCVLIPFGMKAIMWGYAIPMAVYAAASTAIVFWILRGTFAKRAGWNLIKEETRKGAYYVFHSSLSSTFKSFIVYIDVLILGFFRGPEEVAYYKFALAFTSVFGFISSPINAVIYPNLNSLWLKNDIDMFRKIIVKVMRYKMLIIVPAAIAASVLSPVIIRLTVKEEFMPSAFAILVVIWAVLLTNVFSWIKPVLIIWQKPHISTVGNFVIMAAMSALSFILVPAYGFKGSAVTYLLSYSFGIGLMLFYVYRYYRRFYS</sequence>
<feature type="transmembrane region" description="Helical" evidence="6">
    <location>
        <begin position="407"/>
        <end position="426"/>
    </location>
</feature>
<evidence type="ECO:0000256" key="1">
    <source>
        <dbReference type="ARBA" id="ARBA00004651"/>
    </source>
</evidence>
<feature type="transmembrane region" description="Helical" evidence="6">
    <location>
        <begin position="89"/>
        <end position="113"/>
    </location>
</feature>
<gene>
    <name evidence="7" type="ORF">C4541_00550</name>
</gene>